<dbReference type="GO" id="GO:0005886">
    <property type="term" value="C:plasma membrane"/>
    <property type="evidence" value="ECO:0007669"/>
    <property type="project" value="UniProtKB-SubCell"/>
</dbReference>
<keyword evidence="5" id="KW-0812">Transmembrane</keyword>
<dbReference type="Proteomes" id="UP000585474">
    <property type="component" value="Unassembled WGS sequence"/>
</dbReference>
<comment type="catalytic activity">
    <reaction evidence="11">
        <text>L-seryl-[protein] + ATP = O-phospho-L-seryl-[protein] + ADP + H(+)</text>
        <dbReference type="Rhea" id="RHEA:17989"/>
        <dbReference type="Rhea" id="RHEA-COMP:9863"/>
        <dbReference type="Rhea" id="RHEA-COMP:11604"/>
        <dbReference type="ChEBI" id="CHEBI:15378"/>
        <dbReference type="ChEBI" id="CHEBI:29999"/>
        <dbReference type="ChEBI" id="CHEBI:30616"/>
        <dbReference type="ChEBI" id="CHEBI:83421"/>
        <dbReference type="ChEBI" id="CHEBI:456216"/>
        <dbReference type="EC" id="2.7.11.1"/>
    </reaction>
</comment>
<keyword evidence="6 12" id="KW-0547">Nucleotide-binding</keyword>
<evidence type="ECO:0000256" key="6">
    <source>
        <dbReference type="ARBA" id="ARBA00022741"/>
    </source>
</evidence>
<dbReference type="InterPro" id="IPR047117">
    <property type="entry name" value="PERK1-13-like"/>
</dbReference>
<name>A0A7J0END5_9ERIC</name>
<dbReference type="InterPro" id="IPR017441">
    <property type="entry name" value="Protein_kinase_ATP_BS"/>
</dbReference>
<keyword evidence="3" id="KW-0723">Serine/threonine-protein kinase</keyword>
<dbReference type="PROSITE" id="PS00107">
    <property type="entry name" value="PROTEIN_KINASE_ATP"/>
    <property type="match status" value="1"/>
</dbReference>
<accession>A0A7J0END5</accession>
<organism evidence="15 16">
    <name type="scientific">Actinidia rufa</name>
    <dbReference type="NCBI Taxonomy" id="165716"/>
    <lineage>
        <taxon>Eukaryota</taxon>
        <taxon>Viridiplantae</taxon>
        <taxon>Streptophyta</taxon>
        <taxon>Embryophyta</taxon>
        <taxon>Tracheophyta</taxon>
        <taxon>Spermatophyta</taxon>
        <taxon>Magnoliopsida</taxon>
        <taxon>eudicotyledons</taxon>
        <taxon>Gunneridae</taxon>
        <taxon>Pentapetalae</taxon>
        <taxon>asterids</taxon>
        <taxon>Ericales</taxon>
        <taxon>Actinidiaceae</taxon>
        <taxon>Actinidia</taxon>
    </lineage>
</organism>
<dbReference type="GO" id="GO:0005524">
    <property type="term" value="F:ATP binding"/>
    <property type="evidence" value="ECO:0007669"/>
    <property type="project" value="UniProtKB-UniRule"/>
</dbReference>
<evidence type="ECO:0000256" key="12">
    <source>
        <dbReference type="PROSITE-ProRule" id="PRU10141"/>
    </source>
</evidence>
<evidence type="ECO:0000256" key="4">
    <source>
        <dbReference type="ARBA" id="ARBA00022679"/>
    </source>
</evidence>
<evidence type="ECO:0000256" key="2">
    <source>
        <dbReference type="ARBA" id="ARBA00012513"/>
    </source>
</evidence>
<dbReference type="PANTHER" id="PTHR47982">
    <property type="entry name" value="PROLINE-RICH RECEPTOR-LIKE PROTEIN KINASE PERK4"/>
    <property type="match status" value="1"/>
</dbReference>
<feature type="binding site" evidence="12">
    <location>
        <position position="82"/>
    </location>
    <ligand>
        <name>ATP</name>
        <dbReference type="ChEBI" id="CHEBI:30616"/>
    </ligand>
</feature>
<sequence length="98" mass="10495">MGNCLTTQSVDPNAIRSRTTITPSTPGTPGEILAAPNLKVYSFLDLNNATSGFNRNMILGAGGFGTVYKGQFGSGMNVAIKKLNPQSEQGLREWQVIY</sequence>
<comment type="subcellular location">
    <subcellularLocation>
        <location evidence="1">Cell membrane</location>
        <topology evidence="1">Single-pass membrane protein</topology>
    </subcellularLocation>
</comment>
<reference evidence="15 16" key="1">
    <citation type="submission" date="2019-07" db="EMBL/GenBank/DDBJ databases">
        <title>De Novo Assembly of kiwifruit Actinidia rufa.</title>
        <authorList>
            <person name="Sugita-Konishi S."/>
            <person name="Sato K."/>
            <person name="Mori E."/>
            <person name="Abe Y."/>
            <person name="Kisaki G."/>
            <person name="Hamano K."/>
            <person name="Suezawa K."/>
            <person name="Otani M."/>
            <person name="Fukuda T."/>
            <person name="Manabe T."/>
            <person name="Gomi K."/>
            <person name="Tabuchi M."/>
            <person name="Akimitsu K."/>
            <person name="Kataoka I."/>
        </authorList>
    </citation>
    <scope>NUCLEOTIDE SEQUENCE [LARGE SCALE GENOMIC DNA]</scope>
    <source>
        <strain evidence="16">cv. Fuchu</strain>
    </source>
</reference>
<keyword evidence="4" id="KW-0808">Transferase</keyword>
<evidence type="ECO:0000256" key="3">
    <source>
        <dbReference type="ARBA" id="ARBA00022527"/>
    </source>
</evidence>
<evidence type="ECO:0000259" key="14">
    <source>
        <dbReference type="PROSITE" id="PS50011"/>
    </source>
</evidence>
<protein>
    <recommendedName>
        <fullName evidence="2">non-specific serine/threonine protein kinase</fullName>
        <ecNumber evidence="2">2.7.11.1</ecNumber>
    </recommendedName>
</protein>
<comment type="catalytic activity">
    <reaction evidence="10">
        <text>L-threonyl-[protein] + ATP = O-phospho-L-threonyl-[protein] + ADP + H(+)</text>
        <dbReference type="Rhea" id="RHEA:46608"/>
        <dbReference type="Rhea" id="RHEA-COMP:11060"/>
        <dbReference type="Rhea" id="RHEA-COMP:11605"/>
        <dbReference type="ChEBI" id="CHEBI:15378"/>
        <dbReference type="ChEBI" id="CHEBI:30013"/>
        <dbReference type="ChEBI" id="CHEBI:30616"/>
        <dbReference type="ChEBI" id="CHEBI:61977"/>
        <dbReference type="ChEBI" id="CHEBI:456216"/>
        <dbReference type="EC" id="2.7.11.1"/>
    </reaction>
</comment>
<evidence type="ECO:0000313" key="16">
    <source>
        <dbReference type="Proteomes" id="UP000585474"/>
    </source>
</evidence>
<evidence type="ECO:0000313" key="15">
    <source>
        <dbReference type="EMBL" id="GFY87832.1"/>
    </source>
</evidence>
<dbReference type="EMBL" id="BJWL01000005">
    <property type="protein sequence ID" value="GFY87832.1"/>
    <property type="molecule type" value="Genomic_DNA"/>
</dbReference>
<dbReference type="SUPFAM" id="SSF56112">
    <property type="entry name" value="Protein kinase-like (PK-like)"/>
    <property type="match status" value="1"/>
</dbReference>
<keyword evidence="7 12" id="KW-0067">ATP-binding</keyword>
<keyword evidence="16" id="KW-1185">Reference proteome</keyword>
<dbReference type="EC" id="2.7.11.1" evidence="2"/>
<evidence type="ECO:0000256" key="13">
    <source>
        <dbReference type="SAM" id="MobiDB-lite"/>
    </source>
</evidence>
<evidence type="ECO:0000256" key="10">
    <source>
        <dbReference type="ARBA" id="ARBA00047899"/>
    </source>
</evidence>
<evidence type="ECO:0000256" key="11">
    <source>
        <dbReference type="ARBA" id="ARBA00048679"/>
    </source>
</evidence>
<dbReference type="Gene3D" id="3.30.200.20">
    <property type="entry name" value="Phosphorylase Kinase, domain 1"/>
    <property type="match status" value="1"/>
</dbReference>
<keyword evidence="8" id="KW-1133">Transmembrane helix</keyword>
<evidence type="ECO:0000256" key="1">
    <source>
        <dbReference type="ARBA" id="ARBA00004162"/>
    </source>
</evidence>
<comment type="caution">
    <text evidence="15">The sequence shown here is derived from an EMBL/GenBank/DDBJ whole genome shotgun (WGS) entry which is preliminary data.</text>
</comment>
<evidence type="ECO:0000256" key="5">
    <source>
        <dbReference type="ARBA" id="ARBA00022692"/>
    </source>
</evidence>
<feature type="domain" description="Protein kinase" evidence="14">
    <location>
        <begin position="53"/>
        <end position="98"/>
    </location>
</feature>
<dbReference type="InterPro" id="IPR011009">
    <property type="entry name" value="Kinase-like_dom_sf"/>
</dbReference>
<evidence type="ECO:0000256" key="7">
    <source>
        <dbReference type="ARBA" id="ARBA00022840"/>
    </source>
</evidence>
<feature type="region of interest" description="Disordered" evidence="13">
    <location>
        <begin position="1"/>
        <end position="30"/>
    </location>
</feature>
<dbReference type="AlphaFoldDB" id="A0A7J0END5"/>
<dbReference type="GO" id="GO:0004674">
    <property type="term" value="F:protein serine/threonine kinase activity"/>
    <property type="evidence" value="ECO:0007669"/>
    <property type="project" value="UniProtKB-KW"/>
</dbReference>
<evidence type="ECO:0000256" key="9">
    <source>
        <dbReference type="ARBA" id="ARBA00023136"/>
    </source>
</evidence>
<gene>
    <name evidence="15" type="ORF">Acr_05g0014710</name>
</gene>
<keyword evidence="9" id="KW-0472">Membrane</keyword>
<feature type="compositionally biased region" description="Polar residues" evidence="13">
    <location>
        <begin position="1"/>
        <end position="11"/>
    </location>
</feature>
<keyword evidence="3" id="KW-0418">Kinase</keyword>
<dbReference type="PROSITE" id="PS50011">
    <property type="entry name" value="PROTEIN_KINASE_DOM"/>
    <property type="match status" value="1"/>
</dbReference>
<dbReference type="InterPro" id="IPR000719">
    <property type="entry name" value="Prot_kinase_dom"/>
</dbReference>
<feature type="compositionally biased region" description="Low complexity" evidence="13">
    <location>
        <begin position="15"/>
        <end position="30"/>
    </location>
</feature>
<dbReference type="OrthoDB" id="1412561at2759"/>
<proteinExistence type="predicted"/>
<evidence type="ECO:0000256" key="8">
    <source>
        <dbReference type="ARBA" id="ARBA00022989"/>
    </source>
</evidence>